<reference evidence="7" key="1">
    <citation type="submission" date="2021-12" db="EMBL/GenBank/DDBJ databases">
        <authorList>
            <person name="Lee J.-H."/>
            <person name="Kim S.-B."/>
        </authorList>
    </citation>
    <scope>NUCLEOTIDE SEQUENCE</scope>
    <source>
        <strain evidence="7">NR30</strain>
    </source>
</reference>
<keyword evidence="2" id="KW-0805">Transcription regulation</keyword>
<evidence type="ECO:0000256" key="5">
    <source>
        <dbReference type="PROSITE-ProRule" id="PRU00169"/>
    </source>
</evidence>
<dbReference type="GO" id="GO:0000976">
    <property type="term" value="F:transcription cis-regulatory region binding"/>
    <property type="evidence" value="ECO:0007669"/>
    <property type="project" value="TreeGrafter"/>
</dbReference>
<dbReference type="GO" id="GO:0032993">
    <property type="term" value="C:protein-DNA complex"/>
    <property type="evidence" value="ECO:0007669"/>
    <property type="project" value="TreeGrafter"/>
</dbReference>
<dbReference type="RefSeq" id="WP_232655824.1">
    <property type="nucleotide sequence ID" value="NZ_JAJSBI010000050.1"/>
</dbReference>
<accession>A0A9Q3W067</accession>
<feature type="domain" description="Response regulatory" evidence="6">
    <location>
        <begin position="1"/>
        <end position="102"/>
    </location>
</feature>
<keyword evidence="3" id="KW-0238">DNA-binding</keyword>
<keyword evidence="4" id="KW-0804">Transcription</keyword>
<dbReference type="SMART" id="SM00448">
    <property type="entry name" value="REC"/>
    <property type="match status" value="1"/>
</dbReference>
<proteinExistence type="predicted"/>
<dbReference type="GO" id="GO:0005829">
    <property type="term" value="C:cytosol"/>
    <property type="evidence" value="ECO:0007669"/>
    <property type="project" value="TreeGrafter"/>
</dbReference>
<dbReference type="PANTHER" id="PTHR48111">
    <property type="entry name" value="REGULATOR OF RPOS"/>
    <property type="match status" value="1"/>
</dbReference>
<evidence type="ECO:0000256" key="4">
    <source>
        <dbReference type="ARBA" id="ARBA00023163"/>
    </source>
</evidence>
<evidence type="ECO:0000259" key="6">
    <source>
        <dbReference type="PROSITE" id="PS50110"/>
    </source>
</evidence>
<dbReference type="AlphaFoldDB" id="A0A9Q3W067"/>
<dbReference type="InterPro" id="IPR001789">
    <property type="entry name" value="Sig_transdc_resp-reg_receiver"/>
</dbReference>
<evidence type="ECO:0000256" key="3">
    <source>
        <dbReference type="ARBA" id="ARBA00023125"/>
    </source>
</evidence>
<comment type="caution">
    <text evidence="7">The sequence shown here is derived from an EMBL/GenBank/DDBJ whole genome shotgun (WGS) entry which is preliminary data.</text>
</comment>
<gene>
    <name evidence="7" type="ORF">LJ657_46750</name>
</gene>
<dbReference type="InterPro" id="IPR039420">
    <property type="entry name" value="WalR-like"/>
</dbReference>
<keyword evidence="1 5" id="KW-0597">Phosphoprotein</keyword>
<name>A0A9Q3W067_9ACTN</name>
<dbReference type="CDD" id="cd17574">
    <property type="entry name" value="REC_OmpR"/>
    <property type="match status" value="1"/>
</dbReference>
<dbReference type="InterPro" id="IPR011006">
    <property type="entry name" value="CheY-like_superfamily"/>
</dbReference>
<dbReference type="Proteomes" id="UP001108029">
    <property type="component" value="Unassembled WGS sequence"/>
</dbReference>
<keyword evidence="8" id="KW-1185">Reference proteome</keyword>
<dbReference type="EMBL" id="JAJSBI010000050">
    <property type="protein sequence ID" value="MCD9880907.1"/>
    <property type="molecule type" value="Genomic_DNA"/>
</dbReference>
<sequence>MPADPPLGGPVTGRRGLSSGSAGLRAAYAQRPDLVLLDLGLPDMDGYEILTRLRAVSDIPVIAVTARHDLRSRLHGLNLGADDYIVKPYETAELLSRMERVLHRSRSPER</sequence>
<dbReference type="Pfam" id="PF00072">
    <property type="entry name" value="Response_reg"/>
    <property type="match status" value="1"/>
</dbReference>
<feature type="modified residue" description="4-aspartylphosphate" evidence="5">
    <location>
        <position position="38"/>
    </location>
</feature>
<evidence type="ECO:0000313" key="8">
    <source>
        <dbReference type="Proteomes" id="UP001108029"/>
    </source>
</evidence>
<evidence type="ECO:0000256" key="2">
    <source>
        <dbReference type="ARBA" id="ARBA00023015"/>
    </source>
</evidence>
<dbReference type="Gene3D" id="3.40.50.2300">
    <property type="match status" value="1"/>
</dbReference>
<protein>
    <submittedName>
        <fullName evidence="7">Response regulator</fullName>
    </submittedName>
</protein>
<dbReference type="PROSITE" id="PS50110">
    <property type="entry name" value="RESPONSE_REGULATORY"/>
    <property type="match status" value="1"/>
</dbReference>
<evidence type="ECO:0000256" key="1">
    <source>
        <dbReference type="ARBA" id="ARBA00022553"/>
    </source>
</evidence>
<dbReference type="SUPFAM" id="SSF52172">
    <property type="entry name" value="CheY-like"/>
    <property type="match status" value="1"/>
</dbReference>
<evidence type="ECO:0000313" key="7">
    <source>
        <dbReference type="EMBL" id="MCD9880907.1"/>
    </source>
</evidence>
<dbReference type="GO" id="GO:0000156">
    <property type="term" value="F:phosphorelay response regulator activity"/>
    <property type="evidence" value="ECO:0007669"/>
    <property type="project" value="TreeGrafter"/>
</dbReference>
<organism evidence="7 8">
    <name type="scientific">Streptomyces guryensis</name>
    <dbReference type="NCBI Taxonomy" id="2886947"/>
    <lineage>
        <taxon>Bacteria</taxon>
        <taxon>Bacillati</taxon>
        <taxon>Actinomycetota</taxon>
        <taxon>Actinomycetes</taxon>
        <taxon>Kitasatosporales</taxon>
        <taxon>Streptomycetaceae</taxon>
        <taxon>Streptomyces</taxon>
    </lineage>
</organism>
<dbReference type="PANTHER" id="PTHR48111:SF72">
    <property type="entry name" value="SENSORY TRANSDUCTION PROTEIN REGX3"/>
    <property type="match status" value="1"/>
</dbReference>
<dbReference type="GO" id="GO:0006355">
    <property type="term" value="P:regulation of DNA-templated transcription"/>
    <property type="evidence" value="ECO:0007669"/>
    <property type="project" value="TreeGrafter"/>
</dbReference>